<keyword evidence="6" id="KW-0479">Metal-binding</keyword>
<feature type="binding site" evidence="6">
    <location>
        <begin position="243"/>
        <end position="249"/>
    </location>
    <ligand>
        <name>GTP</name>
        <dbReference type="ChEBI" id="CHEBI:37565"/>
    </ligand>
</feature>
<dbReference type="Proteomes" id="UP000077623">
    <property type="component" value="Unassembled WGS sequence"/>
</dbReference>
<feature type="binding site" evidence="6">
    <location>
        <position position="249"/>
    </location>
    <ligand>
        <name>Mg(2+)</name>
        <dbReference type="ChEBI" id="CHEBI:18420"/>
    </ligand>
</feature>
<feature type="binding site" evidence="6">
    <location>
        <position position="20"/>
    </location>
    <ligand>
        <name>(6S)-5-formyl-5,6,7,8-tetrahydrofolate</name>
        <dbReference type="ChEBI" id="CHEBI:57457"/>
    </ligand>
</feature>
<keyword evidence="3 6" id="KW-0547">Nucleotide-binding</keyword>
<evidence type="ECO:0000259" key="8">
    <source>
        <dbReference type="Pfam" id="PF01926"/>
    </source>
</evidence>
<dbReference type="EC" id="3.6.-.-" evidence="6"/>
<evidence type="ECO:0000256" key="7">
    <source>
        <dbReference type="RuleBase" id="RU003313"/>
    </source>
</evidence>
<proteinExistence type="inferred from homology"/>
<keyword evidence="5 6" id="KW-0342">GTP-binding</keyword>
<dbReference type="GO" id="GO:0003924">
    <property type="term" value="F:GTPase activity"/>
    <property type="evidence" value="ECO:0007669"/>
    <property type="project" value="UniProtKB-UniRule"/>
</dbReference>
<dbReference type="EMBL" id="LWUJ01000011">
    <property type="protein sequence ID" value="OAL10220.1"/>
    <property type="molecule type" value="Genomic_DNA"/>
</dbReference>
<keyword evidence="6" id="KW-0378">Hydrolase</keyword>
<evidence type="ECO:0000256" key="4">
    <source>
        <dbReference type="ARBA" id="ARBA00022958"/>
    </source>
</evidence>
<dbReference type="CDD" id="cd14858">
    <property type="entry name" value="TrmE_N"/>
    <property type="match status" value="1"/>
</dbReference>
<evidence type="ECO:0000259" key="9">
    <source>
        <dbReference type="Pfam" id="PF10396"/>
    </source>
</evidence>
<dbReference type="GO" id="GO:0002098">
    <property type="term" value="P:tRNA wobble uridine modification"/>
    <property type="evidence" value="ECO:0007669"/>
    <property type="project" value="TreeGrafter"/>
</dbReference>
<feature type="binding site" evidence="6">
    <location>
        <position position="118"/>
    </location>
    <ligand>
        <name>(6S)-5-formyl-5,6,7,8-tetrahydrofolate</name>
        <dbReference type="ChEBI" id="CHEBI:57457"/>
    </ligand>
</feature>
<dbReference type="GO" id="GO:0046872">
    <property type="term" value="F:metal ion binding"/>
    <property type="evidence" value="ECO:0007669"/>
    <property type="project" value="UniProtKB-KW"/>
</dbReference>
<dbReference type="Gene3D" id="1.20.120.430">
    <property type="entry name" value="tRNA modification GTPase MnmE domain 2"/>
    <property type="match status" value="1"/>
</dbReference>
<evidence type="ECO:0000256" key="2">
    <source>
        <dbReference type="ARBA" id="ARBA00022694"/>
    </source>
</evidence>
<comment type="caution">
    <text evidence="11">The sequence shown here is derived from an EMBL/GenBank/DDBJ whole genome shotgun (WGS) entry which is preliminary data.</text>
</comment>
<comment type="subcellular location">
    <subcellularLocation>
        <location evidence="6">Cytoplasm</location>
    </subcellularLocation>
</comment>
<feature type="domain" description="MnmE helical" evidence="10">
    <location>
        <begin position="121"/>
        <end position="427"/>
    </location>
</feature>
<dbReference type="InterPro" id="IPR005225">
    <property type="entry name" value="Small_GTP-bd"/>
</dbReference>
<evidence type="ECO:0000313" key="11">
    <source>
        <dbReference type="EMBL" id="OAL10220.1"/>
    </source>
</evidence>
<evidence type="ECO:0000256" key="5">
    <source>
        <dbReference type="ARBA" id="ARBA00023134"/>
    </source>
</evidence>
<dbReference type="InterPro" id="IPR027266">
    <property type="entry name" value="TrmE/GcvT-like"/>
</dbReference>
<dbReference type="GO" id="GO:0030488">
    <property type="term" value="P:tRNA methylation"/>
    <property type="evidence" value="ECO:0007669"/>
    <property type="project" value="TreeGrafter"/>
</dbReference>
<dbReference type="GO" id="GO:0005525">
    <property type="term" value="F:GTP binding"/>
    <property type="evidence" value="ECO:0007669"/>
    <property type="project" value="UniProtKB-UniRule"/>
</dbReference>
<dbReference type="PANTHER" id="PTHR42714">
    <property type="entry name" value="TRNA MODIFICATION GTPASE GTPBP3"/>
    <property type="match status" value="1"/>
</dbReference>
<dbReference type="Pfam" id="PF10396">
    <property type="entry name" value="TrmE_N"/>
    <property type="match status" value="1"/>
</dbReference>
<dbReference type="SUPFAM" id="SSF52540">
    <property type="entry name" value="P-loop containing nucleoside triphosphate hydrolases"/>
    <property type="match status" value="1"/>
</dbReference>
<feature type="binding site" evidence="6">
    <location>
        <position position="430"/>
    </location>
    <ligand>
        <name>(6S)-5-formyl-5,6,7,8-tetrahydrofolate</name>
        <dbReference type="ChEBI" id="CHEBI:57457"/>
    </ligand>
</feature>
<dbReference type="Gene3D" id="3.40.50.300">
    <property type="entry name" value="P-loop containing nucleotide triphosphate hydrolases"/>
    <property type="match status" value="1"/>
</dbReference>
<feature type="domain" description="GTP-binding protein TrmE N-terminal" evidence="9">
    <location>
        <begin position="3"/>
        <end position="118"/>
    </location>
</feature>
<comment type="caution">
    <text evidence="6">Lacks conserved residue(s) required for the propagation of feature annotation.</text>
</comment>
<dbReference type="Pfam" id="PF01926">
    <property type="entry name" value="MMR_HSR1"/>
    <property type="match status" value="1"/>
</dbReference>
<comment type="similarity">
    <text evidence="1 6 7">Belongs to the TRAFAC class TrmE-Era-EngA-EngB-Septin-like GTPase superfamily. TrmE GTPase family.</text>
</comment>
<keyword evidence="2 6" id="KW-0819">tRNA processing</keyword>
<dbReference type="InterPro" id="IPR027368">
    <property type="entry name" value="MnmE_dom2"/>
</dbReference>
<feature type="binding site" evidence="6">
    <location>
        <begin position="224"/>
        <end position="229"/>
    </location>
    <ligand>
        <name>GTP</name>
        <dbReference type="ChEBI" id="CHEBI:37565"/>
    </ligand>
</feature>
<name>A0A1A9QEV9_9MOLU</name>
<dbReference type="InterPro" id="IPR006073">
    <property type="entry name" value="GTP-bd"/>
</dbReference>
<evidence type="ECO:0000313" key="12">
    <source>
        <dbReference type="Proteomes" id="UP000077623"/>
    </source>
</evidence>
<reference evidence="12" key="1">
    <citation type="submission" date="2016-04" db="EMBL/GenBank/DDBJ databases">
        <authorList>
            <person name="Quiroz-Castaneda R.E."/>
            <person name="Martinez-Ocampo F."/>
        </authorList>
    </citation>
    <scope>NUCLEOTIDE SEQUENCE [LARGE SCALE GENOMIC DNA]</scope>
    <source>
        <strain evidence="12">INIFAP01</strain>
    </source>
</reference>
<dbReference type="InterPro" id="IPR027417">
    <property type="entry name" value="P-loop_NTPase"/>
</dbReference>
<dbReference type="InterPro" id="IPR004520">
    <property type="entry name" value="GTPase_MnmE"/>
</dbReference>
<evidence type="ECO:0000259" key="10">
    <source>
        <dbReference type="Pfam" id="PF12631"/>
    </source>
</evidence>
<organism evidence="11 12">
    <name type="scientific">Candidatus Mycoplasma haematobovis</name>
    <dbReference type="NCBI Taxonomy" id="432608"/>
    <lineage>
        <taxon>Bacteria</taxon>
        <taxon>Bacillati</taxon>
        <taxon>Mycoplasmatota</taxon>
        <taxon>Mollicutes</taxon>
        <taxon>Mycoplasmataceae</taxon>
        <taxon>Mycoplasma</taxon>
    </lineage>
</organism>
<comment type="function">
    <text evidence="6">Exhibits a very high intrinsic GTPase hydrolysis rate. Involved in the addition of a carboxymethylaminomethyl (cmnm) group at the wobble position (U34) of certain tRNAs, forming tRNA-cmnm(5)s(2)U34.</text>
</comment>
<dbReference type="Gene3D" id="3.30.1360.120">
    <property type="entry name" value="Probable tRNA modification gtpase trme, domain 1"/>
    <property type="match status" value="1"/>
</dbReference>
<accession>A0A1A9QEV9</accession>
<dbReference type="NCBIfam" id="TIGR00450">
    <property type="entry name" value="mnmE_trmE_thdF"/>
    <property type="match status" value="1"/>
</dbReference>
<feature type="binding site" evidence="6">
    <location>
        <position position="228"/>
    </location>
    <ligand>
        <name>Mg(2+)</name>
        <dbReference type="ChEBI" id="CHEBI:18420"/>
    </ligand>
</feature>
<dbReference type="Pfam" id="PF12631">
    <property type="entry name" value="MnmE_helical"/>
    <property type="match status" value="1"/>
</dbReference>
<dbReference type="STRING" id="432608.A6V39_02110"/>
<feature type="binding site" evidence="6">
    <location>
        <position position="79"/>
    </location>
    <ligand>
        <name>(6S)-5-formyl-5,6,7,8-tetrahydrofolate</name>
        <dbReference type="ChEBI" id="CHEBI:57457"/>
    </ligand>
</feature>
<keyword evidence="12" id="KW-1185">Reference proteome</keyword>
<dbReference type="InterPro" id="IPR025867">
    <property type="entry name" value="MnmE_helical"/>
</dbReference>
<dbReference type="PANTHER" id="PTHR42714:SF2">
    <property type="entry name" value="TRNA MODIFICATION GTPASE GTPBP3, MITOCHONDRIAL"/>
    <property type="match status" value="1"/>
</dbReference>
<keyword evidence="6" id="KW-0963">Cytoplasm</keyword>
<evidence type="ECO:0000256" key="6">
    <source>
        <dbReference type="HAMAP-Rule" id="MF_00379"/>
    </source>
</evidence>
<gene>
    <name evidence="6" type="primary">mnmE</name>
    <name evidence="6" type="synonym">trmE</name>
    <name evidence="11" type="ORF">A6V39_02110</name>
</gene>
<dbReference type="SUPFAM" id="SSF103025">
    <property type="entry name" value="Folate-binding domain"/>
    <property type="match status" value="1"/>
</dbReference>
<dbReference type="GO" id="GO:0005829">
    <property type="term" value="C:cytosol"/>
    <property type="evidence" value="ECO:0007669"/>
    <property type="project" value="TreeGrafter"/>
</dbReference>
<protein>
    <recommendedName>
        <fullName evidence="6">tRNA modification GTPase MnmE</fullName>
        <ecNumber evidence="6">3.6.-.-</ecNumber>
    </recommendedName>
</protein>
<dbReference type="AlphaFoldDB" id="A0A1A9QEV9"/>
<dbReference type="InterPro" id="IPR018948">
    <property type="entry name" value="GTP-bd_TrmE_N"/>
</dbReference>
<comment type="subunit">
    <text evidence="6">Homodimer. Heterotetramer of two MnmE and two MnmG subunits.</text>
</comment>
<feature type="binding site" evidence="6">
    <location>
        <begin position="268"/>
        <end position="271"/>
    </location>
    <ligand>
        <name>GTP</name>
        <dbReference type="ChEBI" id="CHEBI:37565"/>
    </ligand>
</feature>
<keyword evidence="4 6" id="KW-0630">Potassium</keyword>
<feature type="domain" description="G" evidence="8">
    <location>
        <begin position="216"/>
        <end position="309"/>
    </location>
</feature>
<keyword evidence="6" id="KW-0460">Magnesium</keyword>
<evidence type="ECO:0000256" key="1">
    <source>
        <dbReference type="ARBA" id="ARBA00011043"/>
    </source>
</evidence>
<dbReference type="NCBIfam" id="TIGR00231">
    <property type="entry name" value="small_GTP"/>
    <property type="match status" value="1"/>
</dbReference>
<comment type="cofactor">
    <cofactor evidence="6">
        <name>K(+)</name>
        <dbReference type="ChEBI" id="CHEBI:29103"/>
    </cofactor>
    <text evidence="6">Binds 1 potassium ion per subunit.</text>
</comment>
<dbReference type="RefSeq" id="WP_187150067.1">
    <property type="nucleotide sequence ID" value="NZ_LWUJ01000011.1"/>
</dbReference>
<sequence length="430" mass="48075">MSTIVALATPPGIGALHVIRMSGERAFEIINALSLTPVNRTEDRIQVTFLKSRNNQLIDQVVLSKFYAPHSYTGEDCIEISCHGNNLISKLIIDELLKCGAVYAERGEFTKRAFLNNKIDLNQAINIGNLFQAKTEVDIYSSINEIRGASSALINSYISELLNIIAECEINIDYPAEIEKDDPTFLLNIRNKVKSLFNKCKTLLDNSKKQKLSGYRVALIGKPNAGKSSLINYLIGKDRVIVSDKAGTTQDSIEVDYFFENYLITLVDTAGIDSKEDYKKYLSAQKSKQEFKAADLLIHLIASDQEESTFLKEEIGDKACLTFFSKADLVSKEGAKYISVKNNDIKALENALIEHLKEHYTLVGIKSQEGINHLSNATLELEKSLVPELPLDLIAEHLSSAHEELAKILKLKHDNFEKINHLFDNFCVGK</sequence>
<dbReference type="HAMAP" id="MF_00379">
    <property type="entry name" value="GTPase_MnmE"/>
    <property type="match status" value="1"/>
</dbReference>
<evidence type="ECO:0000256" key="3">
    <source>
        <dbReference type="ARBA" id="ARBA00022741"/>
    </source>
</evidence>